<dbReference type="EMBL" id="KZ084087">
    <property type="protein sequence ID" value="OSD08010.1"/>
    <property type="molecule type" value="Genomic_DNA"/>
</dbReference>
<evidence type="ECO:0000313" key="1">
    <source>
        <dbReference type="EMBL" id="OSD08010.1"/>
    </source>
</evidence>
<name>A0A1Y2J3M0_TRAC3</name>
<evidence type="ECO:0000313" key="2">
    <source>
        <dbReference type="Proteomes" id="UP000193067"/>
    </source>
</evidence>
<sequence>MSYRIYLAELSLGQSSSLSSVEADVHTAVFLSPIRCAGSRVPWMSSFRSSLAPSFRLARNTRQPGSLRWRCIWAWLLRASLITLLSCGGRRRARPRSTVRCLCMSSRSLRDSGCVTVRPRTRNLAHMGGAAALAAMCVAARLTGLEKQRSSSRSY</sequence>
<keyword evidence="2" id="KW-1185">Reference proteome</keyword>
<protein>
    <submittedName>
        <fullName evidence="1">Uncharacterized protein</fullName>
    </submittedName>
</protein>
<dbReference type="Proteomes" id="UP000193067">
    <property type="component" value="Unassembled WGS sequence"/>
</dbReference>
<organism evidence="1 2">
    <name type="scientific">Trametes coccinea (strain BRFM310)</name>
    <name type="common">Pycnoporus coccineus</name>
    <dbReference type="NCBI Taxonomy" id="1353009"/>
    <lineage>
        <taxon>Eukaryota</taxon>
        <taxon>Fungi</taxon>
        <taxon>Dikarya</taxon>
        <taxon>Basidiomycota</taxon>
        <taxon>Agaricomycotina</taxon>
        <taxon>Agaricomycetes</taxon>
        <taxon>Polyporales</taxon>
        <taxon>Polyporaceae</taxon>
        <taxon>Trametes</taxon>
    </lineage>
</organism>
<reference evidence="1 2" key="1">
    <citation type="journal article" date="2015" name="Biotechnol. Biofuels">
        <title>Enhanced degradation of softwood versus hardwood by the white-rot fungus Pycnoporus coccineus.</title>
        <authorList>
            <person name="Couturier M."/>
            <person name="Navarro D."/>
            <person name="Chevret D."/>
            <person name="Henrissat B."/>
            <person name="Piumi F."/>
            <person name="Ruiz-Duenas F.J."/>
            <person name="Martinez A.T."/>
            <person name="Grigoriev I.V."/>
            <person name="Riley R."/>
            <person name="Lipzen A."/>
            <person name="Berrin J.G."/>
            <person name="Master E.R."/>
            <person name="Rosso M.N."/>
        </authorList>
    </citation>
    <scope>NUCLEOTIDE SEQUENCE [LARGE SCALE GENOMIC DNA]</scope>
    <source>
        <strain evidence="1 2">BRFM310</strain>
    </source>
</reference>
<proteinExistence type="predicted"/>
<accession>A0A1Y2J3M0</accession>
<gene>
    <name evidence="1" type="ORF">PYCCODRAFT_377648</name>
</gene>
<dbReference type="AlphaFoldDB" id="A0A1Y2J3M0"/>